<dbReference type="AlphaFoldDB" id="A0A221W585"/>
<evidence type="ECO:0000313" key="3">
    <source>
        <dbReference type="Proteomes" id="UP000204221"/>
    </source>
</evidence>
<protein>
    <submittedName>
        <fullName evidence="2">Uncharacterized protein</fullName>
    </submittedName>
</protein>
<accession>A0A221W585</accession>
<name>A0A221W585_9PSEU</name>
<evidence type="ECO:0000256" key="1">
    <source>
        <dbReference type="SAM" id="MobiDB-lite"/>
    </source>
</evidence>
<reference evidence="2 3" key="1">
    <citation type="submission" date="2017-07" db="EMBL/GenBank/DDBJ databases">
        <title>Complete genome sequence of Actinoalloteichus hoggarensis DSM 45943, type strain of Actinoalloteichus hoggarensis.</title>
        <authorList>
            <person name="Ruckert C."/>
            <person name="Nouioui I."/>
            <person name="Willmese J."/>
            <person name="van Wezel G."/>
            <person name="Klenk H.-P."/>
            <person name="Kalinowski J."/>
            <person name="Zotchev S.B."/>
        </authorList>
    </citation>
    <scope>NUCLEOTIDE SEQUENCE [LARGE SCALE GENOMIC DNA]</scope>
    <source>
        <strain evidence="2 3">DSM 45943</strain>
    </source>
</reference>
<keyword evidence="3" id="KW-1185">Reference proteome</keyword>
<feature type="region of interest" description="Disordered" evidence="1">
    <location>
        <begin position="262"/>
        <end position="304"/>
    </location>
</feature>
<organism evidence="2 3">
    <name type="scientific">Actinoalloteichus hoggarensis</name>
    <dbReference type="NCBI Taxonomy" id="1470176"/>
    <lineage>
        <taxon>Bacteria</taxon>
        <taxon>Bacillati</taxon>
        <taxon>Actinomycetota</taxon>
        <taxon>Actinomycetes</taxon>
        <taxon>Pseudonocardiales</taxon>
        <taxon>Pseudonocardiaceae</taxon>
        <taxon>Actinoalloteichus</taxon>
    </lineage>
</organism>
<proteinExistence type="predicted"/>
<feature type="region of interest" description="Disordered" evidence="1">
    <location>
        <begin position="95"/>
        <end position="244"/>
    </location>
</feature>
<feature type="compositionally biased region" description="Basic and acidic residues" evidence="1">
    <location>
        <begin position="210"/>
        <end position="226"/>
    </location>
</feature>
<gene>
    <name evidence="2" type="ORF">AHOG_16385</name>
</gene>
<evidence type="ECO:0000313" key="2">
    <source>
        <dbReference type="EMBL" id="ASO20903.1"/>
    </source>
</evidence>
<feature type="compositionally biased region" description="Low complexity" evidence="1">
    <location>
        <begin position="272"/>
        <end position="288"/>
    </location>
</feature>
<dbReference type="Proteomes" id="UP000204221">
    <property type="component" value="Chromosome"/>
</dbReference>
<dbReference type="EMBL" id="CP022521">
    <property type="protein sequence ID" value="ASO20903.1"/>
    <property type="molecule type" value="Genomic_DNA"/>
</dbReference>
<dbReference type="KEGG" id="ahg:AHOG_16385"/>
<sequence length="304" mass="31543">MTSSSSPGPTTSRRLRSPTHLALRLISLVGTRGAGARGARPVGVAISDRVIGRSALGLSVHVGGGCRMHCGDARPIAIIAGRPHGGSTAITELPASVGDDVDQPPRARCTTTCGGRRGRRRSDGVESVRRSRPGRRPNLTCAAAGCARTAVQSAPEPPCRSSPNRRTGARSLESPQATPEPPCKSCLTRRAVEPEPPCGPRSQAGSPGEQGRERRDAHRPEPRRDPPTIGRRTRAAASDRLVGHGIGAGRWRTVFRSQSSPVAAHAAPGHVSATTSTTSSTITAPTIPNANRNGLRSAAGTMPG</sequence>